<dbReference type="KEGG" id="oxy:HCG48_21635"/>
<gene>
    <name evidence="1" type="ORF">HCG48_21635</name>
</gene>
<dbReference type="Gene3D" id="2.60.120.620">
    <property type="entry name" value="q2cbj1_9rhob like domain"/>
    <property type="match status" value="1"/>
</dbReference>
<dbReference type="InterPro" id="IPR018724">
    <property type="entry name" value="2OG-Fe_dioxygenase"/>
</dbReference>
<evidence type="ECO:0000313" key="1">
    <source>
        <dbReference type="EMBL" id="QIZ72878.1"/>
    </source>
</evidence>
<dbReference type="RefSeq" id="WP_168571025.1">
    <property type="nucleotide sequence ID" value="NZ_CP051167.1"/>
</dbReference>
<keyword evidence="2" id="KW-1185">Reference proteome</keyword>
<dbReference type="GO" id="GO:0051213">
    <property type="term" value="F:dioxygenase activity"/>
    <property type="evidence" value="ECO:0007669"/>
    <property type="project" value="InterPro"/>
</dbReference>
<dbReference type="Proteomes" id="UP000500857">
    <property type="component" value="Chromosome"/>
</dbReference>
<dbReference type="EMBL" id="CP051167">
    <property type="protein sequence ID" value="QIZ72878.1"/>
    <property type="molecule type" value="Genomic_DNA"/>
</dbReference>
<dbReference type="Pfam" id="PF10014">
    <property type="entry name" value="2OG-Fe_Oxy_2"/>
    <property type="match status" value="1"/>
</dbReference>
<accession>A0A6H1U1X9</accession>
<evidence type="ECO:0000313" key="2">
    <source>
        <dbReference type="Proteomes" id="UP000500857"/>
    </source>
</evidence>
<dbReference type="AlphaFoldDB" id="A0A6H1U1X9"/>
<proteinExistence type="predicted"/>
<evidence type="ECO:0008006" key="3">
    <source>
        <dbReference type="Google" id="ProtNLM"/>
    </source>
</evidence>
<name>A0A6H1U1X9_9CYAN</name>
<reference evidence="1 2" key="1">
    <citation type="submission" date="2020-04" db="EMBL/GenBank/DDBJ databases">
        <authorList>
            <person name="Basu S."/>
            <person name="Maruthanayagam V."/>
            <person name="Chakraborty S."/>
            <person name="Pramanik A."/>
            <person name="Mukherjee J."/>
            <person name="Brink B."/>
        </authorList>
    </citation>
    <scope>NUCLEOTIDE SEQUENCE [LARGE SCALE GENOMIC DNA]</scope>
    <source>
        <strain evidence="1 2">AP17</strain>
    </source>
</reference>
<sequence>MQTLSGSKIRDSGISFTLQTINSIKLERFKEFFEDLPVDPYYKRMGQRRRLSRFKLADKQLVKLPHGYLNAPEKSNPLRQGMRREFIELDPDLIALASFKRLVTEVADCCQLSPDADIAVHQIRRTCSPHDFGHPSPDGIHRDGADFLAIFAVDRHNVKGGMTLLYLDPYETPVFKKVLYPGELLVVNDRQFRHFTTAIEPLMADRAIVDLFVLTSPSLLSDF</sequence>
<protein>
    <recommendedName>
        <fullName evidence="3">2OG-Fe dioxygenase family protein</fullName>
    </recommendedName>
</protein>
<organism evidence="1 2">
    <name type="scientific">Oxynema aestuarii AP17</name>
    <dbReference type="NCBI Taxonomy" id="2064643"/>
    <lineage>
        <taxon>Bacteria</taxon>
        <taxon>Bacillati</taxon>
        <taxon>Cyanobacteriota</taxon>
        <taxon>Cyanophyceae</taxon>
        <taxon>Oscillatoriophycideae</taxon>
        <taxon>Oscillatoriales</taxon>
        <taxon>Oscillatoriaceae</taxon>
        <taxon>Oxynema</taxon>
        <taxon>Oxynema aestuarii</taxon>
    </lineage>
</organism>